<accession>A0ABM8ZQN3</accession>
<dbReference type="GO" id="GO:0051301">
    <property type="term" value="P:cell division"/>
    <property type="evidence" value="ECO:0007669"/>
    <property type="project" value="UniProtKB-KW"/>
</dbReference>
<dbReference type="SUPFAM" id="SSF102829">
    <property type="entry name" value="Cell division protein ZapA-like"/>
    <property type="match status" value="1"/>
</dbReference>
<evidence type="ECO:0000256" key="4">
    <source>
        <dbReference type="ARBA" id="ARBA00022490"/>
    </source>
</evidence>
<evidence type="ECO:0000313" key="14">
    <source>
        <dbReference type="Proteomes" id="UP000838672"/>
    </source>
</evidence>
<feature type="coiled-coil region" evidence="12">
    <location>
        <begin position="69"/>
        <end position="96"/>
    </location>
</feature>
<dbReference type="Gene3D" id="3.30.160.880">
    <property type="entry name" value="Cell division protein ZapA protomer, N-terminal domain"/>
    <property type="match status" value="1"/>
</dbReference>
<evidence type="ECO:0000256" key="9">
    <source>
        <dbReference type="ARBA" id="ARBA00024910"/>
    </source>
</evidence>
<evidence type="ECO:0000313" key="13">
    <source>
        <dbReference type="EMBL" id="CAH0532619.1"/>
    </source>
</evidence>
<reference evidence="13" key="1">
    <citation type="submission" date="2021-11" db="EMBL/GenBank/DDBJ databases">
        <authorList>
            <person name="Rodrigo-Torres L."/>
            <person name="Arahal R. D."/>
            <person name="Lucena T."/>
        </authorList>
    </citation>
    <scope>NUCLEOTIDE SEQUENCE</scope>
    <source>
        <strain evidence="13">CECT 7929</strain>
    </source>
</reference>
<comment type="subcellular location">
    <subcellularLocation>
        <location evidence="1">Cytoplasm</location>
    </subcellularLocation>
</comment>
<name>A0ABM8ZQN3_9VIBR</name>
<sequence length="100" mass="11174">MTTQAVQIEVLGRRIGVNCPTGQEQALHQAANYLKQELDKLAKRANGSSGDQILTIAALNVCYELLQLRHEHQAEKQRVDDRIMQLQQALESALKQHSAV</sequence>
<dbReference type="Pfam" id="PF05164">
    <property type="entry name" value="ZapA"/>
    <property type="match status" value="1"/>
</dbReference>
<keyword evidence="6 12" id="KW-0175">Coiled coil</keyword>
<keyword evidence="5 13" id="KW-0132">Cell division</keyword>
<evidence type="ECO:0000256" key="3">
    <source>
        <dbReference type="ARBA" id="ARBA00015195"/>
    </source>
</evidence>
<protein>
    <recommendedName>
        <fullName evidence="3">Cell division protein ZapA</fullName>
    </recommendedName>
    <alternativeName>
        <fullName evidence="11">Z ring-associated protein ZapA</fullName>
    </alternativeName>
</protein>
<proteinExistence type="inferred from homology"/>
<keyword evidence="7" id="KW-0717">Septation</keyword>
<comment type="similarity">
    <text evidence="2">Belongs to the ZapA family. Type 1 subfamily.</text>
</comment>
<keyword evidence="14" id="KW-1185">Reference proteome</keyword>
<evidence type="ECO:0000256" key="7">
    <source>
        <dbReference type="ARBA" id="ARBA00023210"/>
    </source>
</evidence>
<evidence type="ECO:0000256" key="5">
    <source>
        <dbReference type="ARBA" id="ARBA00022618"/>
    </source>
</evidence>
<dbReference type="Gene3D" id="1.20.5.50">
    <property type="match status" value="1"/>
</dbReference>
<organism evidence="13 14">
    <name type="scientific">Vibrio stylophorae</name>
    <dbReference type="NCBI Taxonomy" id="659351"/>
    <lineage>
        <taxon>Bacteria</taxon>
        <taxon>Pseudomonadati</taxon>
        <taxon>Pseudomonadota</taxon>
        <taxon>Gammaproteobacteria</taxon>
        <taxon>Vibrionales</taxon>
        <taxon>Vibrionaceae</taxon>
        <taxon>Vibrio</taxon>
    </lineage>
</organism>
<evidence type="ECO:0000256" key="6">
    <source>
        <dbReference type="ARBA" id="ARBA00023054"/>
    </source>
</evidence>
<dbReference type="PANTHER" id="PTHR34981">
    <property type="entry name" value="CELL DIVISION PROTEIN ZAPA"/>
    <property type="match status" value="1"/>
</dbReference>
<comment type="subunit">
    <text evidence="10">Homodimer. Interacts with FtsZ.</text>
</comment>
<comment type="caution">
    <text evidence="13">The sequence shown here is derived from an EMBL/GenBank/DDBJ whole genome shotgun (WGS) entry which is preliminary data.</text>
</comment>
<evidence type="ECO:0000256" key="2">
    <source>
        <dbReference type="ARBA" id="ARBA00010074"/>
    </source>
</evidence>
<dbReference type="Proteomes" id="UP000838672">
    <property type="component" value="Unassembled WGS sequence"/>
</dbReference>
<keyword evidence="4" id="KW-0963">Cytoplasm</keyword>
<dbReference type="InterPro" id="IPR007838">
    <property type="entry name" value="Cell_div_ZapA-like"/>
</dbReference>
<evidence type="ECO:0000256" key="10">
    <source>
        <dbReference type="ARBA" id="ARBA00026068"/>
    </source>
</evidence>
<comment type="function">
    <text evidence="9">Activator of cell division through the inhibition of FtsZ GTPase activity, therefore promoting FtsZ assembly into bundles of protofilaments necessary for the formation of the division Z ring. It is recruited early at mid-cell but it is not essential for cell division.</text>
</comment>
<keyword evidence="8" id="KW-0131">Cell cycle</keyword>
<dbReference type="InterPro" id="IPR036192">
    <property type="entry name" value="Cell_div_ZapA-like_sf"/>
</dbReference>
<dbReference type="EMBL" id="CAKLDI010000001">
    <property type="protein sequence ID" value="CAH0532619.1"/>
    <property type="molecule type" value="Genomic_DNA"/>
</dbReference>
<dbReference type="RefSeq" id="WP_237464563.1">
    <property type="nucleotide sequence ID" value="NZ_CAKLDI010000001.1"/>
</dbReference>
<evidence type="ECO:0000256" key="1">
    <source>
        <dbReference type="ARBA" id="ARBA00004496"/>
    </source>
</evidence>
<evidence type="ECO:0000256" key="12">
    <source>
        <dbReference type="SAM" id="Coils"/>
    </source>
</evidence>
<evidence type="ECO:0000256" key="8">
    <source>
        <dbReference type="ARBA" id="ARBA00023306"/>
    </source>
</evidence>
<evidence type="ECO:0000256" key="11">
    <source>
        <dbReference type="ARBA" id="ARBA00033158"/>
    </source>
</evidence>
<gene>
    <name evidence="13" type="primary">zapA</name>
    <name evidence="13" type="ORF">VST7929_00459</name>
</gene>
<dbReference type="PANTHER" id="PTHR34981:SF1">
    <property type="entry name" value="CELL DIVISION PROTEIN ZAPA"/>
    <property type="match status" value="1"/>
</dbReference>
<dbReference type="InterPro" id="IPR042233">
    <property type="entry name" value="Cell_div_ZapA_N"/>
</dbReference>